<name>J9G866_9ZZZZ</name>
<dbReference type="AlphaFoldDB" id="J9G866"/>
<organism evidence="2">
    <name type="scientific">gut metagenome</name>
    <dbReference type="NCBI Taxonomy" id="749906"/>
    <lineage>
        <taxon>unclassified sequences</taxon>
        <taxon>metagenomes</taxon>
        <taxon>organismal metagenomes</taxon>
    </lineage>
</organism>
<feature type="compositionally biased region" description="Basic residues" evidence="1">
    <location>
        <begin position="33"/>
        <end position="56"/>
    </location>
</feature>
<gene>
    <name evidence="2" type="ORF">EVA_13912</name>
</gene>
<protein>
    <submittedName>
        <fullName evidence="2">Uncharacterized protein</fullName>
    </submittedName>
</protein>
<feature type="region of interest" description="Disordered" evidence="1">
    <location>
        <begin position="1"/>
        <end position="56"/>
    </location>
</feature>
<reference evidence="2" key="1">
    <citation type="journal article" date="2012" name="PLoS ONE">
        <title>Gene sets for utilization of primary and secondary nutrition supplies in the distal gut of endangered iberian lynx.</title>
        <authorList>
            <person name="Alcaide M."/>
            <person name="Messina E."/>
            <person name="Richter M."/>
            <person name="Bargiela R."/>
            <person name="Peplies J."/>
            <person name="Huws S.A."/>
            <person name="Newbold C.J."/>
            <person name="Golyshin P.N."/>
            <person name="Simon M.A."/>
            <person name="Lopez G."/>
            <person name="Yakimov M.M."/>
            <person name="Ferrer M."/>
        </authorList>
    </citation>
    <scope>NUCLEOTIDE SEQUENCE</scope>
</reference>
<dbReference type="EMBL" id="AMCI01004491">
    <property type="protein sequence ID" value="EJW97982.1"/>
    <property type="molecule type" value="Genomic_DNA"/>
</dbReference>
<proteinExistence type="predicted"/>
<feature type="compositionally biased region" description="Basic and acidic residues" evidence="1">
    <location>
        <begin position="1"/>
        <end position="14"/>
    </location>
</feature>
<sequence length="56" mass="6837">MEKGLKSQEAELQKRPGILRKPKSEEKLWRQKERLRKRNSKVRKPRSKGKGRRWQP</sequence>
<evidence type="ECO:0000313" key="2">
    <source>
        <dbReference type="EMBL" id="EJW97982.1"/>
    </source>
</evidence>
<accession>J9G866</accession>
<feature type="compositionally biased region" description="Basic and acidic residues" evidence="1">
    <location>
        <begin position="22"/>
        <end position="32"/>
    </location>
</feature>
<comment type="caution">
    <text evidence="2">The sequence shown here is derived from an EMBL/GenBank/DDBJ whole genome shotgun (WGS) entry which is preliminary data.</text>
</comment>
<evidence type="ECO:0000256" key="1">
    <source>
        <dbReference type="SAM" id="MobiDB-lite"/>
    </source>
</evidence>